<dbReference type="OrthoDB" id="9771846at2"/>
<keyword evidence="3" id="KW-1185">Reference proteome</keyword>
<gene>
    <name evidence="2" type="ORF">DSM100238_1222</name>
</gene>
<sequence>MRLDVVLVVYNQSIDDIKSIKELQRSNYIQRIIICDNSDKPNNNHEVAKEYTKILYHSMGGNKGLSVAYNVAVKDCKSEYVLILDDDTTYTNAILGEVDRFVENNEADVYLPVVISGKIIMSPCKRGKYRISAFRSTEMIERPLSAINSGMIVKTGIYEMIHYREDLFLDMIDHAFMDDVRKNNFSVAIMENVVIHQDYSRETDSMSTARIRYEISKKDNRVFYNSSIVAKIFCEMQLIFWKFKASNKFHSLSPLFW</sequence>
<organism evidence="2 3">
    <name type="scientific">Bifidobacterium apri</name>
    <dbReference type="NCBI Taxonomy" id="1769423"/>
    <lineage>
        <taxon>Bacteria</taxon>
        <taxon>Bacillati</taxon>
        <taxon>Actinomycetota</taxon>
        <taxon>Actinomycetes</taxon>
        <taxon>Bifidobacteriales</taxon>
        <taxon>Bifidobacteriaceae</taxon>
        <taxon>Bifidobacterium</taxon>
    </lineage>
</organism>
<dbReference type="GO" id="GO:0016740">
    <property type="term" value="F:transferase activity"/>
    <property type="evidence" value="ECO:0007669"/>
    <property type="project" value="UniProtKB-KW"/>
</dbReference>
<dbReference type="Proteomes" id="UP000440041">
    <property type="component" value="Unassembled WGS sequence"/>
</dbReference>
<dbReference type="InterPro" id="IPR001173">
    <property type="entry name" value="Glyco_trans_2-like"/>
</dbReference>
<dbReference type="Gene3D" id="3.90.550.10">
    <property type="entry name" value="Spore Coat Polysaccharide Biosynthesis Protein SpsA, Chain A"/>
    <property type="match status" value="1"/>
</dbReference>
<reference evidence="2 3" key="1">
    <citation type="submission" date="2019-09" db="EMBL/GenBank/DDBJ databases">
        <title>Characterization of the phylogenetic diversity of two novel species belonging to the genus Bifidobacterium: Bifidobacterium cebidarum sp. nov. and Bifidobacterium leontopitheci sp. nov.</title>
        <authorList>
            <person name="Lugli G.A."/>
            <person name="Duranti S."/>
            <person name="Milani C."/>
            <person name="Turroni F."/>
            <person name="Ventura M."/>
        </authorList>
    </citation>
    <scope>NUCLEOTIDE SEQUENCE [LARGE SCALE GENOMIC DNA]</scope>
    <source>
        <strain evidence="2 3">DSM 100238</strain>
    </source>
</reference>
<dbReference type="SUPFAM" id="SSF53448">
    <property type="entry name" value="Nucleotide-diphospho-sugar transferases"/>
    <property type="match status" value="1"/>
</dbReference>
<name>A0A6A2V7W7_9BIFI</name>
<dbReference type="AlphaFoldDB" id="A0A6A2V7W7"/>
<dbReference type="EMBL" id="WBSO01000008">
    <property type="protein sequence ID" value="KAB8297506.1"/>
    <property type="molecule type" value="Genomic_DNA"/>
</dbReference>
<feature type="domain" description="Glycosyltransferase 2-like" evidence="1">
    <location>
        <begin position="5"/>
        <end position="120"/>
    </location>
</feature>
<evidence type="ECO:0000313" key="2">
    <source>
        <dbReference type="EMBL" id="KAB8297506.1"/>
    </source>
</evidence>
<dbReference type="Pfam" id="PF00535">
    <property type="entry name" value="Glycos_transf_2"/>
    <property type="match status" value="1"/>
</dbReference>
<proteinExistence type="predicted"/>
<evidence type="ECO:0000313" key="3">
    <source>
        <dbReference type="Proteomes" id="UP000440041"/>
    </source>
</evidence>
<accession>A0A6A2V7W7</accession>
<comment type="caution">
    <text evidence="2">The sequence shown here is derived from an EMBL/GenBank/DDBJ whole genome shotgun (WGS) entry which is preliminary data.</text>
</comment>
<protein>
    <submittedName>
        <fullName evidence="2">Glycosyl transferase, family 2</fullName>
    </submittedName>
</protein>
<dbReference type="RefSeq" id="WP_152355804.1">
    <property type="nucleotide sequence ID" value="NZ_JBHLXF010000026.1"/>
</dbReference>
<evidence type="ECO:0000259" key="1">
    <source>
        <dbReference type="Pfam" id="PF00535"/>
    </source>
</evidence>
<dbReference type="InterPro" id="IPR029044">
    <property type="entry name" value="Nucleotide-diphossugar_trans"/>
</dbReference>
<keyword evidence="2" id="KW-0808">Transferase</keyword>